<dbReference type="InterPro" id="IPR052207">
    <property type="entry name" value="Max-like/E-box_TFs"/>
</dbReference>
<dbReference type="EMBL" id="JALJAT010000003">
    <property type="protein sequence ID" value="KAK4471869.1"/>
    <property type="molecule type" value="Genomic_DNA"/>
</dbReference>
<evidence type="ECO:0000256" key="5">
    <source>
        <dbReference type="ARBA" id="ARBA00023242"/>
    </source>
</evidence>
<feature type="region of interest" description="Disordered" evidence="7">
    <location>
        <begin position="853"/>
        <end position="886"/>
    </location>
</feature>
<feature type="compositionally biased region" description="Polar residues" evidence="7">
    <location>
        <begin position="857"/>
        <end position="874"/>
    </location>
</feature>
<evidence type="ECO:0008006" key="10">
    <source>
        <dbReference type="Google" id="ProtNLM"/>
    </source>
</evidence>
<evidence type="ECO:0000313" key="8">
    <source>
        <dbReference type="EMBL" id="KAK4471869.1"/>
    </source>
</evidence>
<dbReference type="SUPFAM" id="SSF47459">
    <property type="entry name" value="HLH, helix-loop-helix DNA-binding domain"/>
    <property type="match status" value="1"/>
</dbReference>
<comment type="caution">
    <text evidence="8">The sequence shown here is derived from an EMBL/GenBank/DDBJ whole genome shotgun (WGS) entry which is preliminary data.</text>
</comment>
<accession>A0AAE1ZEB8</accession>
<dbReference type="PANTHER" id="PTHR15741:SF37">
    <property type="entry name" value="LD38259P"/>
    <property type="match status" value="1"/>
</dbReference>
<keyword evidence="6" id="KW-0175">Coiled coil</keyword>
<keyword evidence="9" id="KW-1185">Reference proteome</keyword>
<dbReference type="PANTHER" id="PTHR15741">
    <property type="entry name" value="BASIC HELIX-LOOP-HELIX ZIP TRANSCRIPTION FACTOR"/>
    <property type="match status" value="1"/>
</dbReference>
<protein>
    <recommendedName>
        <fullName evidence="10">MLX-interacting protein</fullName>
    </recommendedName>
</protein>
<dbReference type="GO" id="GO:0005634">
    <property type="term" value="C:nucleus"/>
    <property type="evidence" value="ECO:0007669"/>
    <property type="project" value="UniProtKB-SubCell"/>
</dbReference>
<dbReference type="GO" id="GO:0000978">
    <property type="term" value="F:RNA polymerase II cis-regulatory region sequence-specific DNA binding"/>
    <property type="evidence" value="ECO:0007669"/>
    <property type="project" value="TreeGrafter"/>
</dbReference>
<evidence type="ECO:0000313" key="9">
    <source>
        <dbReference type="Proteomes" id="UP001292079"/>
    </source>
</evidence>
<reference evidence="8" key="2">
    <citation type="journal article" date="2023" name="Infect Dis Poverty">
        <title>Chromosome-scale genome of the human blood fluke Schistosoma mekongi and its implications for public health.</title>
        <authorList>
            <person name="Zhou M."/>
            <person name="Xu L."/>
            <person name="Xu D."/>
            <person name="Chen W."/>
            <person name="Khan J."/>
            <person name="Hu Y."/>
            <person name="Huang H."/>
            <person name="Wei H."/>
            <person name="Zhang Y."/>
            <person name="Chusongsang P."/>
            <person name="Tanasarnprasert K."/>
            <person name="Hu X."/>
            <person name="Limpanont Y."/>
            <person name="Lv Z."/>
        </authorList>
    </citation>
    <scope>NUCLEOTIDE SEQUENCE</scope>
    <source>
        <strain evidence="8">LV_2022a</strain>
    </source>
</reference>
<evidence type="ECO:0000256" key="1">
    <source>
        <dbReference type="ARBA" id="ARBA00004123"/>
    </source>
</evidence>
<evidence type="ECO:0000256" key="4">
    <source>
        <dbReference type="ARBA" id="ARBA00023163"/>
    </source>
</evidence>
<dbReference type="GO" id="GO:0046983">
    <property type="term" value="F:protein dimerization activity"/>
    <property type="evidence" value="ECO:0007669"/>
    <property type="project" value="InterPro"/>
</dbReference>
<sequence length="1137" mass="126094">MDLKTDEVHSGHFMVSILEDSEDETVGSNDTTTENVVIPSIKDNQSTSKNKNRLIFENLASLFKYLDIAYSGKLTSPKWDKFRGLRFAIKNKIRLNNIIWREYHMQYVKKLKPVVVQFQTPMCEDHSKTEAVILEGKYWKRRVSTLCKEYSLWRVSAKNRIHSSHNRQIIQCASELLEGSDLCPYQLNDLSKNASSKLIEEIMMDIDVNLDLFFDQPITFPHPRDLPTFGNADIMQPGLQQLQPDRSSYSCMTCNIFQSSEPSLTYQYVSPDVYPCEHIWSTSDFPSNKYIPGAIHSNSTGPLSEAEQSCNLLPAEHLNTIVPSSKPFLSFLPNDAKSSHLELVTISGESCEFGLSENVSEACQHSPQQYRPSLLVSHEHCLPHQLKVAIQQEGSSHSTSMQSKYELARNLTDTKGHLVEPMQSFGCCAESSREKSDHTNKSTLLNALLRGGNVNQNSNSLGDHMDAGAVQKTVNTSPLLCNALNNSGNYYNTSPNKHLIRFKCISNNPIQMKNDLNQFINPDDLSGPYNHSSYLYSDQSSITPINTAQRTRILRVSSIDSKDNVSVPAGNYGVSRNCSGTQNEEPSSSVLAPTVSSRIQPVVSRADASSMPVSHNRLVKNCRTESFNFGVTDLLIHSSNNNNMQNLDPSCSTIRSVQGNPSYLVDVENVTSQNPRTSILVFKENSGLPTPIQRDLSISANTDFDFSSHTSDPCTVPSNSISESNIFSLAGTELVHASAEESNSELETLVPGSWTEPQSFPHTIDITLKDMDQSLKPTITSEKHLNASKLIENNPSMRGRSNSAGNLFSLQHNQIPGFSIQGSEATNSSYGSTEILSPTFSNHKGFICATSPPCSPPSFSEQNDQQAAKQVLGNSSEERRRQSMQSGLQTLRQLLKLYSNVDNLASGNRLAARRNGSNLDITSISGAYSLGGDADIPSEMHNSGLRSSNGFDLVSDEQMMSSGNEITGTGRASKAATLRNAAELIRKLRDERNLLETQCKNLKEEVKALQSAINHFCEKLPPSSSSTRPISDQSFTSYYSEWFRSYAHKQTEANWKFYIFSLIIGGIFKSYCNTTISSSRDQFIRSVYGWLDANCSLVQLRPAVMQALCTLGKTTSVLQEPSKLPEQSRSSSITNLF</sequence>
<dbReference type="Gene3D" id="4.10.280.10">
    <property type="entry name" value="Helix-loop-helix DNA-binding domain"/>
    <property type="match status" value="1"/>
</dbReference>
<dbReference type="AlphaFoldDB" id="A0AAE1ZEB8"/>
<evidence type="ECO:0000256" key="7">
    <source>
        <dbReference type="SAM" id="MobiDB-lite"/>
    </source>
</evidence>
<comment type="subcellular location">
    <subcellularLocation>
        <location evidence="1">Nucleus</location>
    </subcellularLocation>
</comment>
<dbReference type="GO" id="GO:0000981">
    <property type="term" value="F:DNA-binding transcription factor activity, RNA polymerase II-specific"/>
    <property type="evidence" value="ECO:0007669"/>
    <property type="project" value="TreeGrafter"/>
</dbReference>
<proteinExistence type="predicted"/>
<dbReference type="InterPro" id="IPR036638">
    <property type="entry name" value="HLH_DNA-bd_sf"/>
</dbReference>
<keyword evidence="3" id="KW-0238">DNA-binding</keyword>
<dbReference type="Proteomes" id="UP001292079">
    <property type="component" value="Unassembled WGS sequence"/>
</dbReference>
<keyword evidence="5" id="KW-0539">Nucleus</keyword>
<evidence type="ECO:0000256" key="3">
    <source>
        <dbReference type="ARBA" id="ARBA00023125"/>
    </source>
</evidence>
<keyword evidence="2" id="KW-0805">Transcription regulation</keyword>
<name>A0AAE1ZEB8_SCHME</name>
<dbReference type="CDD" id="cd21739">
    <property type="entry name" value="NES2-NLS_ChREBP-like"/>
    <property type="match status" value="1"/>
</dbReference>
<gene>
    <name evidence="8" type="ORF">MN116_005257</name>
</gene>
<feature type="coiled-coil region" evidence="6">
    <location>
        <begin position="978"/>
        <end position="1019"/>
    </location>
</feature>
<keyword evidence="4" id="KW-0804">Transcription</keyword>
<evidence type="ECO:0000256" key="2">
    <source>
        <dbReference type="ARBA" id="ARBA00023015"/>
    </source>
</evidence>
<evidence type="ECO:0000256" key="6">
    <source>
        <dbReference type="SAM" id="Coils"/>
    </source>
</evidence>
<organism evidence="8 9">
    <name type="scientific">Schistosoma mekongi</name>
    <name type="common">Parasitic worm</name>
    <dbReference type="NCBI Taxonomy" id="38744"/>
    <lineage>
        <taxon>Eukaryota</taxon>
        <taxon>Metazoa</taxon>
        <taxon>Spiralia</taxon>
        <taxon>Lophotrochozoa</taxon>
        <taxon>Platyhelminthes</taxon>
        <taxon>Trematoda</taxon>
        <taxon>Digenea</taxon>
        <taxon>Strigeidida</taxon>
        <taxon>Schistosomatoidea</taxon>
        <taxon>Schistosomatidae</taxon>
        <taxon>Schistosoma</taxon>
    </lineage>
</organism>
<reference evidence="8" key="1">
    <citation type="submission" date="2022-04" db="EMBL/GenBank/DDBJ databases">
        <authorList>
            <person name="Xu L."/>
            <person name="Lv Z."/>
        </authorList>
    </citation>
    <scope>NUCLEOTIDE SEQUENCE</scope>
    <source>
        <strain evidence="8">LV_2022a</strain>
    </source>
</reference>